<keyword evidence="3" id="KW-1185">Reference proteome</keyword>
<dbReference type="OrthoDB" id="1669429at2"/>
<dbReference type="STRING" id="187979.ERS852385_00335"/>
<organism evidence="2 3">
    <name type="scientific">Mitsuokella jalaludinii</name>
    <dbReference type="NCBI Taxonomy" id="187979"/>
    <lineage>
        <taxon>Bacteria</taxon>
        <taxon>Bacillati</taxon>
        <taxon>Bacillota</taxon>
        <taxon>Negativicutes</taxon>
        <taxon>Selenomonadales</taxon>
        <taxon>Selenomonadaceae</taxon>
        <taxon>Mitsuokella</taxon>
    </lineage>
</organism>
<feature type="chain" id="PRO_5008014844" evidence="1">
    <location>
        <begin position="24"/>
        <end position="239"/>
    </location>
</feature>
<protein>
    <submittedName>
        <fullName evidence="2">Uncharacterized protein</fullName>
    </submittedName>
</protein>
<keyword evidence="1" id="KW-0732">Signal</keyword>
<proteinExistence type="predicted"/>
<dbReference type="Proteomes" id="UP000095546">
    <property type="component" value="Unassembled WGS sequence"/>
</dbReference>
<evidence type="ECO:0000313" key="2">
    <source>
        <dbReference type="EMBL" id="CUN40757.1"/>
    </source>
</evidence>
<accession>A0A173WQI2</accession>
<reference evidence="2 3" key="1">
    <citation type="submission" date="2015-09" db="EMBL/GenBank/DDBJ databases">
        <authorList>
            <consortium name="Pathogen Informatics"/>
        </authorList>
    </citation>
    <scope>NUCLEOTIDE SEQUENCE [LARGE SCALE GENOMIC DNA]</scope>
    <source>
        <strain evidence="2 3">2789STDY5608828</strain>
    </source>
</reference>
<name>A0A173WQI2_9FIRM</name>
<evidence type="ECO:0000256" key="1">
    <source>
        <dbReference type="SAM" id="SignalP"/>
    </source>
</evidence>
<evidence type="ECO:0000313" key="3">
    <source>
        <dbReference type="Proteomes" id="UP000095546"/>
    </source>
</evidence>
<gene>
    <name evidence="2" type="ORF">ERS852385_00335</name>
</gene>
<dbReference type="RefSeq" id="WP_055160094.1">
    <property type="nucleotide sequence ID" value="NZ_CABIWZ010000001.1"/>
</dbReference>
<dbReference type="AlphaFoldDB" id="A0A173WQI2"/>
<feature type="signal peptide" evidence="1">
    <location>
        <begin position="1"/>
        <end position="23"/>
    </location>
</feature>
<sequence length="239" mass="27648">MLKRFLMMLLICECLLYAPTARACEESPLPYWMDYQAFLSEYRSAIVEDRDTIGGWQLSAAAKVAGPEGTGYAFVWMDEDDVPELLIGDLERWHVWQAYTWRDGKIYNLYPEGDPGGEMWMTEGKLLYLEIATMSWSYHAWSGKRAHATDLSFAAAYTQDLETHTIRVYCGERDGEGVPIWHEIHTDVENVIAMMPTTRMLELDWQRLADLSVPADHEHDFKTGPTRFYRGERDIPAYE</sequence>
<dbReference type="EMBL" id="CYYU01000001">
    <property type="protein sequence ID" value="CUN40757.1"/>
    <property type="molecule type" value="Genomic_DNA"/>
</dbReference>